<evidence type="ECO:0008006" key="4">
    <source>
        <dbReference type="Google" id="ProtNLM"/>
    </source>
</evidence>
<protein>
    <recommendedName>
        <fullName evidence="4">Endonuclease</fullName>
    </recommendedName>
</protein>
<sequence length="282" mass="31828">MVRTRAQERAEAAPDQKPAKVEERVSPKHAAEKKKQVKKPKERVEKQEIPKPVAKPAEHKPPSGAVRNEIHQLVNEQGSLPLQGIGLEFPLASRSATLLALLLEALLKAAPISHKNADQTLKGLLKHDYHDINVLKRTTWDERSDLLHEVGYQRYNQRVATELGGMVEWLMDKYDGDLDNLYKQTSGSRSKIRSALKQIKGIGDLGVDIFLSSVQPLWPEVAPFIPERSLVTAEHIGIGTDMDVLFDEVGRDPKQMCMLSRALTKIRLEKEEKEYTVHEEEV</sequence>
<feature type="compositionally biased region" description="Basic and acidic residues" evidence="1">
    <location>
        <begin position="1"/>
        <end position="34"/>
    </location>
</feature>
<gene>
    <name evidence="2" type="ORF">PRK78_003159</name>
</gene>
<evidence type="ECO:0000313" key="3">
    <source>
        <dbReference type="Proteomes" id="UP001219355"/>
    </source>
</evidence>
<dbReference type="InterPro" id="IPR011257">
    <property type="entry name" value="DNA_glycosylase"/>
</dbReference>
<dbReference type="Proteomes" id="UP001219355">
    <property type="component" value="Chromosome 2"/>
</dbReference>
<dbReference type="GO" id="GO:0006281">
    <property type="term" value="P:DNA repair"/>
    <property type="evidence" value="ECO:0007669"/>
    <property type="project" value="InterPro"/>
</dbReference>
<accession>A0AAF0DFP3</accession>
<keyword evidence="3" id="KW-1185">Reference proteome</keyword>
<name>A0AAF0DFP3_9EURO</name>
<evidence type="ECO:0000313" key="2">
    <source>
        <dbReference type="EMBL" id="WEW57692.1"/>
    </source>
</evidence>
<proteinExistence type="predicted"/>
<dbReference type="EMBL" id="CP120628">
    <property type="protein sequence ID" value="WEW57692.1"/>
    <property type="molecule type" value="Genomic_DNA"/>
</dbReference>
<reference evidence="2" key="1">
    <citation type="submission" date="2023-03" db="EMBL/GenBank/DDBJ databases">
        <title>Emydomyces testavorans Genome Sequence.</title>
        <authorList>
            <person name="Hoyer L."/>
        </authorList>
    </citation>
    <scope>NUCLEOTIDE SEQUENCE</scope>
    <source>
        <strain evidence="2">16-2883</strain>
    </source>
</reference>
<dbReference type="SUPFAM" id="SSF48150">
    <property type="entry name" value="DNA-glycosylase"/>
    <property type="match status" value="1"/>
</dbReference>
<dbReference type="AlphaFoldDB" id="A0AAF0DFP3"/>
<evidence type="ECO:0000256" key="1">
    <source>
        <dbReference type="SAM" id="MobiDB-lite"/>
    </source>
</evidence>
<dbReference type="GO" id="GO:0003824">
    <property type="term" value="F:catalytic activity"/>
    <property type="evidence" value="ECO:0007669"/>
    <property type="project" value="InterPro"/>
</dbReference>
<feature type="region of interest" description="Disordered" evidence="1">
    <location>
        <begin position="1"/>
        <end position="64"/>
    </location>
</feature>
<organism evidence="2 3">
    <name type="scientific">Emydomyces testavorans</name>
    <dbReference type="NCBI Taxonomy" id="2070801"/>
    <lineage>
        <taxon>Eukaryota</taxon>
        <taxon>Fungi</taxon>
        <taxon>Dikarya</taxon>
        <taxon>Ascomycota</taxon>
        <taxon>Pezizomycotina</taxon>
        <taxon>Eurotiomycetes</taxon>
        <taxon>Eurotiomycetidae</taxon>
        <taxon>Onygenales</taxon>
        <taxon>Nannizziopsiaceae</taxon>
        <taxon>Emydomyces</taxon>
    </lineage>
</organism>